<dbReference type="EMBL" id="VRVR01000019">
    <property type="protein sequence ID" value="KAF0852731.1"/>
    <property type="molecule type" value="Genomic_DNA"/>
</dbReference>
<name>A0A8K0AK04_ANDGO</name>
<organism evidence="1 2">
    <name type="scientific">Andalucia godoyi</name>
    <name type="common">Flagellate</name>
    <dbReference type="NCBI Taxonomy" id="505711"/>
    <lineage>
        <taxon>Eukaryota</taxon>
        <taxon>Discoba</taxon>
        <taxon>Jakobida</taxon>
        <taxon>Andalucina</taxon>
        <taxon>Andaluciidae</taxon>
        <taxon>Andalucia</taxon>
    </lineage>
</organism>
<dbReference type="Proteomes" id="UP000799049">
    <property type="component" value="Unassembled WGS sequence"/>
</dbReference>
<keyword evidence="2" id="KW-1185">Reference proteome</keyword>
<evidence type="ECO:0000313" key="2">
    <source>
        <dbReference type="Proteomes" id="UP000799049"/>
    </source>
</evidence>
<sequence length="108" mass="12524">MTAALSSYRRLLRTLKSRSNDFSNSVQLFTKLKDMFRTQRNAESIRVVDQYLKQMIHVDEHRELLKRSGYLRSEDISELERVRVNAARVGLGLPHLYGVDGDVATTKR</sequence>
<protein>
    <submittedName>
        <fullName evidence="1">Mitochondrial Complex1_LYR_2 family protein</fullName>
    </submittedName>
</protein>
<reference evidence="1" key="1">
    <citation type="submission" date="2019-09" db="EMBL/GenBank/DDBJ databases">
        <title>The Mitochondrial Proteome of the Jakobid, Andalucia godoyi, a Protist With the Most Gene-Rich and Bacteria-Like Mitochondrial Genome.</title>
        <authorList>
            <person name="Gray M.W."/>
            <person name="Burger G."/>
            <person name="Derelle R."/>
            <person name="Klimes V."/>
            <person name="Leger M."/>
            <person name="Sarrasin M."/>
            <person name="Vlcek C."/>
            <person name="Roger A.J."/>
            <person name="Elias M."/>
            <person name="Lang B.F."/>
        </authorList>
    </citation>
    <scope>NUCLEOTIDE SEQUENCE</scope>
    <source>
        <strain evidence="1">And28</strain>
    </source>
</reference>
<dbReference type="AlphaFoldDB" id="A0A8K0AK04"/>
<evidence type="ECO:0000313" key="1">
    <source>
        <dbReference type="EMBL" id="KAF0852731.1"/>
    </source>
</evidence>
<accession>A0A8K0AK04</accession>
<gene>
    <name evidence="1" type="ORF">ANDGO_00666</name>
</gene>
<dbReference type="Pfam" id="PF13233">
    <property type="entry name" value="Complex1_LYR_2"/>
    <property type="match status" value="1"/>
</dbReference>
<comment type="caution">
    <text evidence="1">The sequence shown here is derived from an EMBL/GenBank/DDBJ whole genome shotgun (WGS) entry which is preliminary data.</text>
</comment>
<dbReference type="OrthoDB" id="15893at2759"/>
<proteinExistence type="predicted"/>